<reference evidence="12 13" key="1">
    <citation type="submission" date="2019-09" db="EMBL/GenBank/DDBJ databases">
        <authorList>
            <person name="Ou C."/>
        </authorList>
    </citation>
    <scope>NUCLEOTIDE SEQUENCE [LARGE SCALE GENOMIC DNA]</scope>
    <source>
        <strain evidence="12">S2</strain>
        <tissue evidence="12">Leaf</tissue>
    </source>
</reference>
<keyword evidence="5 7" id="KW-0186">Copper</keyword>
<dbReference type="GO" id="GO:0046872">
    <property type="term" value="F:metal ion binding"/>
    <property type="evidence" value="ECO:0007669"/>
    <property type="project" value="UniProtKB-KW"/>
</dbReference>
<dbReference type="Proteomes" id="UP000327157">
    <property type="component" value="Chromosome 10"/>
</dbReference>
<feature type="binding site" evidence="7">
    <location>
        <position position="346"/>
    </location>
    <ligand>
        <name>Cu cation</name>
        <dbReference type="ChEBI" id="CHEBI:23378"/>
        <label>B</label>
    </ligand>
</feature>
<dbReference type="Pfam" id="PF00264">
    <property type="entry name" value="Tyrosinase"/>
    <property type="match status" value="1"/>
</dbReference>
<evidence type="ECO:0000256" key="5">
    <source>
        <dbReference type="ARBA" id="ARBA00023008"/>
    </source>
</evidence>
<feature type="domain" description="Tyrosinase copper-binding" evidence="11">
    <location>
        <begin position="339"/>
        <end position="350"/>
    </location>
</feature>
<dbReference type="InterPro" id="IPR016213">
    <property type="entry name" value="Polyphenol_oxidase"/>
</dbReference>
<evidence type="ECO:0000256" key="1">
    <source>
        <dbReference type="ARBA" id="ARBA00009928"/>
    </source>
</evidence>
<feature type="binding site" evidence="7">
    <location>
        <position position="220"/>
    </location>
    <ligand>
        <name>Cu cation</name>
        <dbReference type="ChEBI" id="CHEBI:23378"/>
        <label>A</label>
    </ligand>
</feature>
<evidence type="ECO:0000313" key="12">
    <source>
        <dbReference type="EMBL" id="KAB2601167.1"/>
    </source>
</evidence>
<dbReference type="Gene3D" id="1.10.1280.10">
    <property type="entry name" value="Di-copper center containing domain from catechol oxidase"/>
    <property type="match status" value="2"/>
</dbReference>
<reference evidence="12 13" key="3">
    <citation type="submission" date="2019-11" db="EMBL/GenBank/DDBJ databases">
        <title>A de novo genome assembly of a pear dwarfing rootstock.</title>
        <authorList>
            <person name="Wang F."/>
            <person name="Wang J."/>
            <person name="Li S."/>
            <person name="Zhang Y."/>
            <person name="Fang M."/>
            <person name="Ma L."/>
            <person name="Zhao Y."/>
            <person name="Jiang S."/>
        </authorList>
    </citation>
    <scope>NUCLEOTIDE SEQUENCE [LARGE SCALE GENOMIC DNA]</scope>
    <source>
        <strain evidence="12">S2</strain>
        <tissue evidence="12">Leaf</tissue>
    </source>
</reference>
<dbReference type="GO" id="GO:0046148">
    <property type="term" value="P:pigment biosynthetic process"/>
    <property type="evidence" value="ECO:0007669"/>
    <property type="project" value="InterPro"/>
</dbReference>
<proteinExistence type="inferred from homology"/>
<dbReference type="GO" id="GO:0004097">
    <property type="term" value="F:catechol oxidase activity"/>
    <property type="evidence" value="ECO:0007669"/>
    <property type="project" value="InterPro"/>
</dbReference>
<dbReference type="Pfam" id="PF12142">
    <property type="entry name" value="PPO1_DWL"/>
    <property type="match status" value="1"/>
</dbReference>
<dbReference type="PANTHER" id="PTHR11474:SF95">
    <property type="entry name" value="POLYPHENOL OXIDASE, CHLOROPLASTIC-LIKE"/>
    <property type="match status" value="1"/>
</dbReference>
<feature type="binding site" evidence="7">
    <location>
        <position position="211"/>
    </location>
    <ligand>
        <name>Cu cation</name>
        <dbReference type="ChEBI" id="CHEBI:23378"/>
        <label>A</label>
    </ligand>
</feature>
<keyword evidence="13" id="KW-1185">Reference proteome</keyword>
<dbReference type="OrthoDB" id="6132182at2759"/>
<keyword evidence="6 8" id="KW-1015">Disulfide bond</keyword>
<accession>A0A5N5FDY1</accession>
<comment type="caution">
    <text evidence="12">The sequence shown here is derived from an EMBL/GenBank/DDBJ whole genome shotgun (WGS) entry which is preliminary data.</text>
</comment>
<evidence type="ECO:0000256" key="6">
    <source>
        <dbReference type="ARBA" id="ARBA00023157"/>
    </source>
</evidence>
<comment type="cofactor">
    <cofactor evidence="7">
        <name>Cu(2+)</name>
        <dbReference type="ChEBI" id="CHEBI:29036"/>
    </cofactor>
    <text evidence="7">Binds 2 copper ions per subunit.</text>
</comment>
<dbReference type="InterPro" id="IPR022739">
    <property type="entry name" value="Polyphenol_oxidase_cen"/>
</dbReference>
<dbReference type="InterPro" id="IPR022740">
    <property type="entry name" value="Polyphenol_oxidase_C"/>
</dbReference>
<dbReference type="InterPro" id="IPR008922">
    <property type="entry name" value="Di-copper_centre_dom_sf"/>
</dbReference>
<evidence type="ECO:0000256" key="3">
    <source>
        <dbReference type="ARBA" id="ARBA00022784"/>
    </source>
</evidence>
<feature type="binding site" evidence="7">
    <location>
        <position position="316"/>
    </location>
    <ligand>
        <name>Cu cation</name>
        <dbReference type="ChEBI" id="CHEBI:23378"/>
        <label>B</label>
    </ligand>
</feature>
<evidence type="ECO:0000256" key="9">
    <source>
        <dbReference type="PIRSR" id="PIRSR000290-3"/>
    </source>
</evidence>
<feature type="disulfide bond" evidence="8">
    <location>
        <begin position="115"/>
        <end position="130"/>
    </location>
</feature>
<feature type="disulfide bond" evidence="8">
    <location>
        <begin position="129"/>
        <end position="191"/>
    </location>
</feature>
<name>A0A5N5FDY1_9ROSA</name>
<evidence type="ECO:0000259" key="11">
    <source>
        <dbReference type="PROSITE" id="PS00498"/>
    </source>
</evidence>
<dbReference type="InterPro" id="IPR050316">
    <property type="entry name" value="Tyrosinase/Hemocyanin"/>
</dbReference>
<evidence type="ECO:0000313" key="13">
    <source>
        <dbReference type="Proteomes" id="UP000327157"/>
    </source>
</evidence>
<reference evidence="13" key="2">
    <citation type="submission" date="2019-10" db="EMBL/GenBank/DDBJ databases">
        <title>A de novo genome assembly of a pear dwarfing rootstock.</title>
        <authorList>
            <person name="Wang F."/>
            <person name="Wang J."/>
            <person name="Li S."/>
            <person name="Zhang Y."/>
            <person name="Fang M."/>
            <person name="Ma L."/>
            <person name="Zhao Y."/>
            <person name="Jiang S."/>
        </authorList>
    </citation>
    <scope>NUCLEOTIDE SEQUENCE [LARGE SCALE GENOMIC DNA]</scope>
</reference>
<evidence type="ECO:0000256" key="8">
    <source>
        <dbReference type="PIRSR" id="PIRSR000290-2"/>
    </source>
</evidence>
<comment type="similarity">
    <text evidence="1">Belongs to the tyrosinase family.</text>
</comment>
<protein>
    <submittedName>
        <fullName evidence="12">Polyphenol oxidase V</fullName>
    </submittedName>
</protein>
<evidence type="ECO:0000256" key="7">
    <source>
        <dbReference type="PIRSR" id="PIRSR000290-1"/>
    </source>
</evidence>
<dbReference type="PIRSF" id="PIRSF000290">
    <property type="entry name" value="PPO_plant"/>
    <property type="match status" value="1"/>
</dbReference>
<feature type="binding site" evidence="7">
    <location>
        <position position="190"/>
    </location>
    <ligand>
        <name>Cu cation</name>
        <dbReference type="ChEBI" id="CHEBI:23378"/>
        <label>A</label>
    </ligand>
</feature>
<gene>
    <name evidence="12" type="ORF">D8674_002172</name>
</gene>
<feature type="compositionally biased region" description="Polar residues" evidence="10">
    <location>
        <begin position="50"/>
        <end position="64"/>
    </location>
</feature>
<keyword evidence="4" id="KW-0560">Oxidoreductase</keyword>
<feature type="binding site" evidence="7">
    <location>
        <position position="312"/>
    </location>
    <ligand>
        <name>Cu cation</name>
        <dbReference type="ChEBI" id="CHEBI:23378"/>
        <label>B</label>
    </ligand>
</feature>
<dbReference type="PROSITE" id="PS00498">
    <property type="entry name" value="TYROSINASE_2"/>
    <property type="match status" value="1"/>
</dbReference>
<feature type="cross-link" description="2'-(S-cysteinyl)-histidine (Cys-His)" evidence="9">
    <location>
        <begin position="194"/>
        <end position="211"/>
    </location>
</feature>
<dbReference type="EMBL" id="SMOL01000695">
    <property type="protein sequence ID" value="KAB2601167.1"/>
    <property type="molecule type" value="Genomic_DNA"/>
</dbReference>
<evidence type="ECO:0000256" key="10">
    <source>
        <dbReference type="SAM" id="MobiDB-lite"/>
    </source>
</evidence>
<dbReference type="InterPro" id="IPR002227">
    <property type="entry name" value="Tyrosinase_Cu-bd"/>
</dbReference>
<organism evidence="12 13">
    <name type="scientific">Pyrus ussuriensis x Pyrus communis</name>
    <dbReference type="NCBI Taxonomy" id="2448454"/>
    <lineage>
        <taxon>Eukaryota</taxon>
        <taxon>Viridiplantae</taxon>
        <taxon>Streptophyta</taxon>
        <taxon>Embryophyta</taxon>
        <taxon>Tracheophyta</taxon>
        <taxon>Spermatophyta</taxon>
        <taxon>Magnoliopsida</taxon>
        <taxon>eudicotyledons</taxon>
        <taxon>Gunneridae</taxon>
        <taxon>Pentapetalae</taxon>
        <taxon>rosids</taxon>
        <taxon>fabids</taxon>
        <taxon>Rosales</taxon>
        <taxon>Rosaceae</taxon>
        <taxon>Amygdaloideae</taxon>
        <taxon>Maleae</taxon>
        <taxon>Pyrus</taxon>
    </lineage>
</organism>
<dbReference type="PANTHER" id="PTHR11474">
    <property type="entry name" value="TYROSINASE FAMILY MEMBER"/>
    <property type="match status" value="1"/>
</dbReference>
<evidence type="ECO:0000256" key="2">
    <source>
        <dbReference type="ARBA" id="ARBA00022723"/>
    </source>
</evidence>
<dbReference type="Pfam" id="PF12143">
    <property type="entry name" value="PPO1_KFDV"/>
    <property type="match status" value="1"/>
</dbReference>
<dbReference type="AlphaFoldDB" id="A0A5N5FDY1"/>
<feature type="region of interest" description="Disordered" evidence="10">
    <location>
        <begin position="50"/>
        <end position="78"/>
    </location>
</feature>
<keyword evidence="3" id="KW-0883">Thioether bond</keyword>
<sequence>MASMSPLLVTSTTSIIPTTSLSPFSQKYHRTSLFRNPRHSNLQAVSCKATNNSSDQNKNHSTSSNDHDNENPSPVNLDRRNVLIGLGGLYGGVAGLGSDHFALAKPVSPPDIDKCGPADLPSGALPTNCCPPTSQKIVDFKFPSPGKLRVRPAAQSVDKAYIDKYSKAIELMKALPDDDPRSFSQQADVHCAYCDGAYDEVGFPNLELQIHNCWLFFPFHPGMQIPALYTNPDSPLYDKFRAASHQPPTLIDLDFNGTDETISNDARIDANLKLMYRQMISNAKKQLLFFGAPLRAGTEPDPGQGSIETAPHGPVHLWTGDNTQPNIEDMGNFYSAGRDPIFFAHHSNVDRMWNIWKSLGTKNKDINDPDWLDAGFLFYDENAELVRVRVRDCLDNKKLGYTYEDVEIPWLKTRPTPRRTKAAGVAKAAETTSLGKLVGSKDFPVSLETKIRTVVPRPKQKKRSKKEKEDEEEILVIDGIEFDKDVAVKFDVCVNDVDDDEAPSGPIYSEFAGSFVSVPHKHKENKRSKGCLRLGLTELLEDLGAEDDESVVVTLVPRLGSQAVKIGSIKIEFLA</sequence>
<keyword evidence="2 7" id="KW-0479">Metal-binding</keyword>
<dbReference type="PRINTS" id="PR00092">
    <property type="entry name" value="TYROSINASE"/>
</dbReference>
<dbReference type="SUPFAM" id="SSF48056">
    <property type="entry name" value="Di-copper centre-containing domain"/>
    <property type="match status" value="1"/>
</dbReference>
<evidence type="ECO:0000256" key="4">
    <source>
        <dbReference type="ARBA" id="ARBA00023002"/>
    </source>
</evidence>